<reference evidence="1" key="2">
    <citation type="journal article" date="2015" name="Fish Shellfish Immunol.">
        <title>Early steps in the European eel (Anguilla anguilla)-Vibrio vulnificus interaction in the gills: Role of the RtxA13 toxin.</title>
        <authorList>
            <person name="Callol A."/>
            <person name="Pajuelo D."/>
            <person name="Ebbesson L."/>
            <person name="Teles M."/>
            <person name="MacKenzie S."/>
            <person name="Amaro C."/>
        </authorList>
    </citation>
    <scope>NUCLEOTIDE SEQUENCE</scope>
</reference>
<dbReference type="EMBL" id="GBXM01087982">
    <property type="protein sequence ID" value="JAH20595.1"/>
    <property type="molecule type" value="Transcribed_RNA"/>
</dbReference>
<evidence type="ECO:0000313" key="1">
    <source>
        <dbReference type="EMBL" id="JAH20595.1"/>
    </source>
</evidence>
<reference evidence="1" key="1">
    <citation type="submission" date="2014-11" db="EMBL/GenBank/DDBJ databases">
        <authorList>
            <person name="Amaro Gonzalez C."/>
        </authorList>
    </citation>
    <scope>NUCLEOTIDE SEQUENCE</scope>
</reference>
<dbReference type="AlphaFoldDB" id="A0A0E9QWH1"/>
<sequence>MKVMNKKQFLLQVKISCMQRKMSGKQEETPTATILTPFQNAVIMSSTAINSVVDHLIT</sequence>
<name>A0A0E9QWH1_ANGAN</name>
<proteinExistence type="predicted"/>
<accession>A0A0E9QWH1</accession>
<organism evidence="1">
    <name type="scientific">Anguilla anguilla</name>
    <name type="common">European freshwater eel</name>
    <name type="synonym">Muraena anguilla</name>
    <dbReference type="NCBI Taxonomy" id="7936"/>
    <lineage>
        <taxon>Eukaryota</taxon>
        <taxon>Metazoa</taxon>
        <taxon>Chordata</taxon>
        <taxon>Craniata</taxon>
        <taxon>Vertebrata</taxon>
        <taxon>Euteleostomi</taxon>
        <taxon>Actinopterygii</taxon>
        <taxon>Neopterygii</taxon>
        <taxon>Teleostei</taxon>
        <taxon>Anguilliformes</taxon>
        <taxon>Anguillidae</taxon>
        <taxon>Anguilla</taxon>
    </lineage>
</organism>
<protein>
    <submittedName>
        <fullName evidence="1">Uncharacterized protein</fullName>
    </submittedName>
</protein>